<gene>
    <name evidence="1" type="ORF">BKH27_00270</name>
</gene>
<organism evidence="1 2">
    <name type="scientific">Actinomyces oris</name>
    <dbReference type="NCBI Taxonomy" id="544580"/>
    <lineage>
        <taxon>Bacteria</taxon>
        <taxon>Bacillati</taxon>
        <taxon>Actinomycetota</taxon>
        <taxon>Actinomycetes</taxon>
        <taxon>Actinomycetales</taxon>
        <taxon>Actinomycetaceae</taxon>
        <taxon>Actinomyces</taxon>
    </lineage>
</organism>
<accession>A0A1Q8W323</accession>
<dbReference type="RefSeq" id="WP_070659837.1">
    <property type="nucleotide sequence ID" value="NZ_MSKM01000001.1"/>
</dbReference>
<evidence type="ECO:0000313" key="2">
    <source>
        <dbReference type="Proteomes" id="UP000185772"/>
    </source>
</evidence>
<protein>
    <recommendedName>
        <fullName evidence="3">PH domain-containing protein</fullName>
    </recommendedName>
</protein>
<comment type="caution">
    <text evidence="1">The sequence shown here is derived from an EMBL/GenBank/DDBJ whole genome shotgun (WGS) entry which is preliminary data.</text>
</comment>
<evidence type="ECO:0000313" key="1">
    <source>
        <dbReference type="EMBL" id="OLO55979.1"/>
    </source>
</evidence>
<dbReference type="AlphaFoldDB" id="A0A1Q8W323"/>
<sequence>MFGRKKERPISFFFSAKDGTLHLYPDRLEKKGGGSVETLLLSQLEGVRLEDGEELSSRVTMTRLVTLGVFALAAKKKTGGEKFLTIESPDIFWTIEVPRKNIGAAQRFIGDIEQQRRRL</sequence>
<name>A0A1Q8W323_9ACTO</name>
<proteinExistence type="predicted"/>
<dbReference type="Proteomes" id="UP000185772">
    <property type="component" value="Unassembled WGS sequence"/>
</dbReference>
<reference evidence="1 2" key="1">
    <citation type="submission" date="2016-12" db="EMBL/GenBank/DDBJ databases">
        <title>Genomic comparison of strains in the 'Actinomyces naeslundii' group.</title>
        <authorList>
            <person name="Mughal S.R."/>
            <person name="Do T."/>
            <person name="Gilbert S.C."/>
            <person name="Witherden E.A."/>
            <person name="Didelot X."/>
            <person name="Beighton D."/>
        </authorList>
    </citation>
    <scope>NUCLEOTIDE SEQUENCE [LARGE SCALE GENOMIC DNA]</scope>
    <source>
        <strain evidence="1 2">MMRCO6-1</strain>
    </source>
</reference>
<evidence type="ECO:0008006" key="3">
    <source>
        <dbReference type="Google" id="ProtNLM"/>
    </source>
</evidence>
<dbReference type="EMBL" id="MSKM01000001">
    <property type="protein sequence ID" value="OLO55979.1"/>
    <property type="molecule type" value="Genomic_DNA"/>
</dbReference>